<reference evidence="1 2" key="1">
    <citation type="journal article" date="2015" name="Genome Announc.">
        <title>Complete Genome Sequence of Corynebacterium camporealensis DSM 44610, Isolated from the Milk of a Manchega Sheep with Subclinical Mastitis.</title>
        <authorList>
            <person name="Ruckert C."/>
            <person name="Albersmeier A."/>
            <person name="Winkler A."/>
            <person name="Tauch A."/>
        </authorList>
    </citation>
    <scope>NUCLEOTIDE SEQUENCE [LARGE SCALE GENOMIC DNA]</scope>
    <source>
        <strain evidence="1 2">DSM 44610</strain>
    </source>
</reference>
<dbReference type="PATRIC" id="fig|161896.4.peg.264"/>
<organism evidence="1 2">
    <name type="scientific">Corynebacterium camporealensis</name>
    <dbReference type="NCBI Taxonomy" id="161896"/>
    <lineage>
        <taxon>Bacteria</taxon>
        <taxon>Bacillati</taxon>
        <taxon>Actinomycetota</taxon>
        <taxon>Actinomycetes</taxon>
        <taxon>Mycobacteriales</taxon>
        <taxon>Corynebacteriaceae</taxon>
        <taxon>Corynebacterium</taxon>
    </lineage>
</organism>
<dbReference type="AlphaFoldDB" id="A0A0F6QWS3"/>
<dbReference type="RefSeq" id="WP_035106439.1">
    <property type="nucleotide sequence ID" value="NZ_CP011311.1"/>
</dbReference>
<name>A0A0F6QWS3_9CORY</name>
<gene>
    <name evidence="1" type="ORF">UL81_01340</name>
</gene>
<accession>A0A0F6QWS3</accession>
<dbReference type="Proteomes" id="UP000033566">
    <property type="component" value="Chromosome"/>
</dbReference>
<dbReference type="HOGENOM" id="CLU_133685_1_0_11"/>
<protein>
    <submittedName>
        <fullName evidence="1">Uncharacterized protein</fullName>
    </submittedName>
</protein>
<dbReference type="OrthoDB" id="4428098at2"/>
<dbReference type="EMBL" id="CP011311">
    <property type="protein sequence ID" value="AKE38253.1"/>
    <property type="molecule type" value="Genomic_DNA"/>
</dbReference>
<keyword evidence="2" id="KW-1185">Reference proteome</keyword>
<proteinExistence type="predicted"/>
<dbReference type="STRING" id="161896.UL81_01340"/>
<evidence type="ECO:0000313" key="2">
    <source>
        <dbReference type="Proteomes" id="UP000033566"/>
    </source>
</evidence>
<evidence type="ECO:0000313" key="1">
    <source>
        <dbReference type="EMBL" id="AKE38253.1"/>
    </source>
</evidence>
<dbReference type="KEGG" id="ccj:UL81_01340"/>
<sequence length="164" mass="17512">MTSMFPGPGRPDRDNRPGPSDYNRLSRASRALRPDNGCPRALRAAYWVLLAAAIIMLTTGMVSFLGTGAPVPEAPEFLRTNRITVGVVNTVGAILMAIFAAQLPQGSLWARRICVIVAALTLFTNVAALALGIGGITLIITPILLVIALLLLFRPESTTFLREG</sequence>